<protein>
    <recommendedName>
        <fullName evidence="2">C2 tensin-type domain-containing protein</fullName>
    </recommendedName>
</protein>
<dbReference type="InterPro" id="IPR051281">
    <property type="entry name" value="Dual-spec_lipid-protein_phosph"/>
</dbReference>
<dbReference type="OrthoDB" id="266663at2759"/>
<keyword evidence="1" id="KW-0904">Protein phosphatase</keyword>
<dbReference type="Pfam" id="PF10409">
    <property type="entry name" value="PTEN_C2"/>
    <property type="match status" value="1"/>
</dbReference>
<dbReference type="SMART" id="SM01326">
    <property type="entry name" value="PTEN_C2"/>
    <property type="match status" value="1"/>
</dbReference>
<evidence type="ECO:0000259" key="2">
    <source>
        <dbReference type="PROSITE" id="PS51182"/>
    </source>
</evidence>
<name>A0A7J0E8Y1_9ERIC</name>
<sequence length="219" mass="24646">MEFKTKILSKGIGTVIKNGDGESGIRARSTQLLDHGVPGQQYYPPVEIFKSCCRKVKRGCPRPNSCRYYLSFIDRDEGANQSEPLEPHLVVQMDTENPVLYQKTCLDYYFEKPVKVSKQIYVALNVFGLLIAVNRVTGDVRVIFYEKLIGGRLFYACFNTAFIKNSLLQFSVRDMDKLGIKGKSICGPAFCLELLFGPANSNHLFSSSCSDSDFSDDDY</sequence>
<feature type="domain" description="C2 tensin-type" evidence="2">
    <location>
        <begin position="49"/>
        <end position="199"/>
    </location>
</feature>
<proteinExistence type="predicted"/>
<dbReference type="PANTHER" id="PTHR12305:SF60">
    <property type="entry name" value="PHOSPHATIDYLINOSITOL 3,4,5-TRISPHOSPHATE 3-PHOSPHATASE TPTE2-RELATED"/>
    <property type="match status" value="1"/>
</dbReference>
<dbReference type="Gene3D" id="2.60.40.1110">
    <property type="match status" value="1"/>
</dbReference>
<dbReference type="PANTHER" id="PTHR12305">
    <property type="entry name" value="PHOSPHATASE WITH HOMOLOGY TO TENSIN"/>
    <property type="match status" value="1"/>
</dbReference>
<comment type="caution">
    <text evidence="3">The sequence shown here is derived from an EMBL/GenBank/DDBJ whole genome shotgun (WGS) entry which is preliminary data.</text>
</comment>
<evidence type="ECO:0000256" key="1">
    <source>
        <dbReference type="ARBA" id="ARBA00022912"/>
    </source>
</evidence>
<dbReference type="GO" id="GO:0005829">
    <property type="term" value="C:cytosol"/>
    <property type="evidence" value="ECO:0007669"/>
    <property type="project" value="TreeGrafter"/>
</dbReference>
<gene>
    <name evidence="3" type="ORF">Acr_02g0011940</name>
</gene>
<dbReference type="PROSITE" id="PS51182">
    <property type="entry name" value="C2_TENSIN"/>
    <property type="match status" value="1"/>
</dbReference>
<dbReference type="AlphaFoldDB" id="A0A7J0E8Y1"/>
<organism evidence="3 4">
    <name type="scientific">Actinidia rufa</name>
    <dbReference type="NCBI Taxonomy" id="165716"/>
    <lineage>
        <taxon>Eukaryota</taxon>
        <taxon>Viridiplantae</taxon>
        <taxon>Streptophyta</taxon>
        <taxon>Embryophyta</taxon>
        <taxon>Tracheophyta</taxon>
        <taxon>Spermatophyta</taxon>
        <taxon>Magnoliopsida</taxon>
        <taxon>eudicotyledons</taxon>
        <taxon>Gunneridae</taxon>
        <taxon>Pentapetalae</taxon>
        <taxon>asterids</taxon>
        <taxon>Ericales</taxon>
        <taxon>Actinidiaceae</taxon>
        <taxon>Actinidia</taxon>
    </lineage>
</organism>
<reference evidence="3 4" key="1">
    <citation type="submission" date="2019-07" db="EMBL/GenBank/DDBJ databases">
        <title>De Novo Assembly of kiwifruit Actinidia rufa.</title>
        <authorList>
            <person name="Sugita-Konishi S."/>
            <person name="Sato K."/>
            <person name="Mori E."/>
            <person name="Abe Y."/>
            <person name="Kisaki G."/>
            <person name="Hamano K."/>
            <person name="Suezawa K."/>
            <person name="Otani M."/>
            <person name="Fukuda T."/>
            <person name="Manabe T."/>
            <person name="Gomi K."/>
            <person name="Tabuchi M."/>
            <person name="Akimitsu K."/>
            <person name="Kataoka I."/>
        </authorList>
    </citation>
    <scope>NUCLEOTIDE SEQUENCE [LARGE SCALE GENOMIC DNA]</scope>
    <source>
        <strain evidence="4">cv. Fuchu</strain>
    </source>
</reference>
<dbReference type="InterPro" id="IPR014020">
    <property type="entry name" value="Tensin_C2-dom"/>
</dbReference>
<dbReference type="GO" id="GO:0046856">
    <property type="term" value="P:phosphatidylinositol dephosphorylation"/>
    <property type="evidence" value="ECO:0007669"/>
    <property type="project" value="TreeGrafter"/>
</dbReference>
<keyword evidence="4" id="KW-1185">Reference proteome</keyword>
<dbReference type="InterPro" id="IPR035892">
    <property type="entry name" value="C2_domain_sf"/>
</dbReference>
<accession>A0A7J0E8Y1</accession>
<keyword evidence="1" id="KW-0378">Hydrolase</keyword>
<dbReference type="Proteomes" id="UP000585474">
    <property type="component" value="Unassembled WGS sequence"/>
</dbReference>
<evidence type="ECO:0000313" key="3">
    <source>
        <dbReference type="EMBL" id="GFY82954.1"/>
    </source>
</evidence>
<dbReference type="GO" id="GO:0016314">
    <property type="term" value="F:phosphatidylinositol-3,4,5-trisphosphate 3-phosphatase activity"/>
    <property type="evidence" value="ECO:0007669"/>
    <property type="project" value="TreeGrafter"/>
</dbReference>
<dbReference type="GO" id="GO:0004725">
    <property type="term" value="F:protein tyrosine phosphatase activity"/>
    <property type="evidence" value="ECO:0007669"/>
    <property type="project" value="TreeGrafter"/>
</dbReference>
<dbReference type="SUPFAM" id="SSF49562">
    <property type="entry name" value="C2 domain (Calcium/lipid-binding domain, CaLB)"/>
    <property type="match status" value="1"/>
</dbReference>
<evidence type="ECO:0000313" key="4">
    <source>
        <dbReference type="Proteomes" id="UP000585474"/>
    </source>
</evidence>
<dbReference type="EMBL" id="BJWL01000002">
    <property type="protein sequence ID" value="GFY82954.1"/>
    <property type="molecule type" value="Genomic_DNA"/>
</dbReference>